<dbReference type="Gene3D" id="2.40.260.10">
    <property type="entry name" value="Sortase"/>
    <property type="match status" value="1"/>
</dbReference>
<sequence length="588" mass="61264">MAKHAPHGVHEAKHVPSKSRKRKHGATRDIPQHEEEPKALTTPEQAGQVDKASQAAQSGCTPRMVSSLPVVAPPDALSAVVPGVTPALAATGSASSAPGSYPDFSGQAVTASANPASAPSFGAPDFQPEFDAGAAASVGPTGESPAPWQPQASWTPEPASTAIPSLTAPELTNLPDDLAFSMPASPQAPLRAPLASPMPPDLAPGPTESAAAAPPSLDRSFEARYDAQRAALSRPFPDSPAPAPAGDSPTPSSSVPASAAPSASAASMSVPGARPPVSSGLSKASHRAGRRPKMDWSVLVAVALVCMFALGYALYSGSMFMQNHNDHESTQSVDKYDQAVRKLSPKQIKAIRADIRRYDGNLRAGGPLDPFSGKPVNSQEAGKVEDYTKILGKVSPDMVGYLSVPKAKFAGPIYYGDVNSTLTRGVGYLDQTAIPADVKGTRSVLYGHTGLDDMHVFDDLYRVRKGDTFSVRVLDATYHYKVSDISTVKPTETDSLRPQKDKTIVTLLTCTPKGVNDHRLLVSGQLTDVTTDKPKLNHTISPLMLIVTAIPLALAVVGAAYVALRRQQLRGGSSAGLKPGGGQGLGAV</sequence>
<comment type="caution">
    <text evidence="5">The sequence shown here is derived from an EMBL/GenBank/DDBJ whole genome shotgun (WGS) entry which is preliminary data.</text>
</comment>
<feature type="region of interest" description="Disordered" evidence="3">
    <location>
        <begin position="89"/>
        <end position="214"/>
    </location>
</feature>
<feature type="transmembrane region" description="Helical" evidence="4">
    <location>
        <begin position="543"/>
        <end position="564"/>
    </location>
</feature>
<dbReference type="Pfam" id="PF04203">
    <property type="entry name" value="Sortase"/>
    <property type="match status" value="1"/>
</dbReference>
<dbReference type="EMBL" id="JGYK01000003">
    <property type="protein sequence ID" value="KFI38602.1"/>
    <property type="molecule type" value="Genomic_DNA"/>
</dbReference>
<dbReference type="CDD" id="cd05827">
    <property type="entry name" value="Sortase_C"/>
    <property type="match status" value="1"/>
</dbReference>
<dbReference type="GO" id="GO:0016787">
    <property type="term" value="F:hydrolase activity"/>
    <property type="evidence" value="ECO:0007669"/>
    <property type="project" value="UniProtKB-KW"/>
</dbReference>
<evidence type="ECO:0000256" key="1">
    <source>
        <dbReference type="ARBA" id="ARBA00022801"/>
    </source>
</evidence>
<feature type="compositionally biased region" description="Basic residues" evidence="3">
    <location>
        <begin position="15"/>
        <end position="25"/>
    </location>
</feature>
<dbReference type="NCBIfam" id="TIGR01076">
    <property type="entry name" value="sortase_fam"/>
    <property type="match status" value="1"/>
</dbReference>
<keyword evidence="4" id="KW-0472">Membrane</keyword>
<feature type="compositionally biased region" description="Low complexity" evidence="3">
    <location>
        <begin position="244"/>
        <end position="271"/>
    </location>
</feature>
<evidence type="ECO:0000313" key="5">
    <source>
        <dbReference type="EMBL" id="KFI38602.1"/>
    </source>
</evidence>
<accession>A0A086YWF2</accession>
<feature type="compositionally biased region" description="Basic and acidic residues" evidence="3">
    <location>
        <begin position="26"/>
        <end position="38"/>
    </location>
</feature>
<dbReference type="eggNOG" id="COG3764">
    <property type="taxonomic scope" value="Bacteria"/>
</dbReference>
<keyword evidence="1" id="KW-0378">Hydrolase</keyword>
<feature type="active site" description="Proton donor/acceptor" evidence="2">
    <location>
        <position position="448"/>
    </location>
</feature>
<evidence type="ECO:0000256" key="4">
    <source>
        <dbReference type="SAM" id="Phobius"/>
    </source>
</evidence>
<gene>
    <name evidence="5" type="ORF">BACT_0057</name>
</gene>
<dbReference type="InterPro" id="IPR005754">
    <property type="entry name" value="Sortase"/>
</dbReference>
<feature type="compositionally biased region" description="Low complexity" evidence="3">
    <location>
        <begin position="89"/>
        <end position="100"/>
    </location>
</feature>
<proteinExistence type="predicted"/>
<organism evidence="5 6">
    <name type="scientific">Bifidobacterium actinocoloniiforme DSM 22766</name>
    <dbReference type="NCBI Taxonomy" id="1437605"/>
    <lineage>
        <taxon>Bacteria</taxon>
        <taxon>Bacillati</taxon>
        <taxon>Actinomycetota</taxon>
        <taxon>Actinomycetes</taxon>
        <taxon>Bifidobacteriales</taxon>
        <taxon>Bifidobacteriaceae</taxon>
        <taxon>Bifidobacterium</taxon>
    </lineage>
</organism>
<dbReference type="SUPFAM" id="SSF63817">
    <property type="entry name" value="Sortase"/>
    <property type="match status" value="1"/>
</dbReference>
<feature type="region of interest" description="Disordered" evidence="3">
    <location>
        <begin position="1"/>
        <end position="61"/>
    </location>
</feature>
<evidence type="ECO:0000313" key="6">
    <source>
        <dbReference type="Proteomes" id="UP000029015"/>
    </source>
</evidence>
<keyword evidence="4" id="KW-0812">Transmembrane</keyword>
<reference evidence="5 6" key="1">
    <citation type="submission" date="2014-03" db="EMBL/GenBank/DDBJ databases">
        <title>Genomics of Bifidobacteria.</title>
        <authorList>
            <person name="Ventura M."/>
            <person name="Milani C."/>
            <person name="Lugli G.A."/>
        </authorList>
    </citation>
    <scope>NUCLEOTIDE SEQUENCE [LARGE SCALE GENOMIC DNA]</scope>
    <source>
        <strain evidence="5 6">DSM 22766</strain>
    </source>
</reference>
<dbReference type="NCBIfam" id="NF033745">
    <property type="entry name" value="class_C_sortase"/>
    <property type="match status" value="1"/>
</dbReference>
<dbReference type="InterPro" id="IPR023365">
    <property type="entry name" value="Sortase_dom-sf"/>
</dbReference>
<name>A0A086YWF2_9BIFI</name>
<feature type="region of interest" description="Disordered" evidence="3">
    <location>
        <begin position="233"/>
        <end position="289"/>
    </location>
</feature>
<keyword evidence="6" id="KW-1185">Reference proteome</keyword>
<feature type="transmembrane region" description="Helical" evidence="4">
    <location>
        <begin position="296"/>
        <end position="315"/>
    </location>
</feature>
<evidence type="ECO:0000256" key="2">
    <source>
        <dbReference type="PIRSR" id="PIRSR605754-1"/>
    </source>
</evidence>
<dbReference type="AlphaFoldDB" id="A0A086YWF2"/>
<feature type="compositionally biased region" description="Polar residues" evidence="3">
    <location>
        <begin position="107"/>
        <end position="117"/>
    </location>
</feature>
<protein>
    <submittedName>
        <fullName evidence="5">Sortase family protein</fullName>
    </submittedName>
</protein>
<dbReference type="InterPro" id="IPR042002">
    <property type="entry name" value="Sortase_C"/>
</dbReference>
<evidence type="ECO:0000256" key="3">
    <source>
        <dbReference type="SAM" id="MobiDB-lite"/>
    </source>
</evidence>
<keyword evidence="4" id="KW-1133">Transmembrane helix</keyword>
<feature type="active site" description="Acyl-thioester intermediate" evidence="2">
    <location>
        <position position="510"/>
    </location>
</feature>
<dbReference type="Proteomes" id="UP000029015">
    <property type="component" value="Unassembled WGS sequence"/>
</dbReference>